<evidence type="ECO:0000313" key="1">
    <source>
        <dbReference type="EMBL" id="SFC26506.1"/>
    </source>
</evidence>
<protein>
    <submittedName>
        <fullName evidence="1">Uncharacterized protein</fullName>
    </submittedName>
</protein>
<proteinExistence type="predicted"/>
<dbReference type="STRING" id="1334022.SAMN04487907_103148"/>
<dbReference type="EMBL" id="FOKV01000003">
    <property type="protein sequence ID" value="SFC26506.1"/>
    <property type="molecule type" value="Genomic_DNA"/>
</dbReference>
<organism evidence="1 2">
    <name type="scientific">Zunongwangia mangrovi</name>
    <dbReference type="NCBI Taxonomy" id="1334022"/>
    <lineage>
        <taxon>Bacteria</taxon>
        <taxon>Pseudomonadati</taxon>
        <taxon>Bacteroidota</taxon>
        <taxon>Flavobacteriia</taxon>
        <taxon>Flavobacteriales</taxon>
        <taxon>Flavobacteriaceae</taxon>
        <taxon>Zunongwangia</taxon>
    </lineage>
</organism>
<keyword evidence="2" id="KW-1185">Reference proteome</keyword>
<dbReference type="OrthoDB" id="1045370at2"/>
<sequence length="138" mass="16199">MLTELEESQQESIKNYSKAGIEISVVDEETVLIKQSKLINGYILSNKELFKRARAIFPEHNIKPVVFNLDVSSITIEWIEQKMKEFGLNKKDLSRQLAIKKEDIALYFSKKKGIEYTLKAAFYYYFLSYELNKNFRAI</sequence>
<gene>
    <name evidence="1" type="ORF">SAMN04487907_103148</name>
</gene>
<accession>A0A1I1HRL5</accession>
<evidence type="ECO:0000313" key="2">
    <source>
        <dbReference type="Proteomes" id="UP000199438"/>
    </source>
</evidence>
<dbReference type="RefSeq" id="WP_092541835.1">
    <property type="nucleotide sequence ID" value="NZ_FOKV01000003.1"/>
</dbReference>
<dbReference type="Proteomes" id="UP000199438">
    <property type="component" value="Unassembled WGS sequence"/>
</dbReference>
<dbReference type="AlphaFoldDB" id="A0A1I1HRL5"/>
<name>A0A1I1HRL5_9FLAO</name>
<reference evidence="2" key="1">
    <citation type="submission" date="2016-10" db="EMBL/GenBank/DDBJ databases">
        <authorList>
            <person name="Varghese N."/>
            <person name="Submissions S."/>
        </authorList>
    </citation>
    <scope>NUCLEOTIDE SEQUENCE [LARGE SCALE GENOMIC DNA]</scope>
    <source>
        <strain evidence="2">DSM 24499</strain>
    </source>
</reference>